<dbReference type="AlphaFoldDB" id="A0A5J5EU18"/>
<keyword evidence="3 6" id="KW-1133">Transmembrane helix</keyword>
<dbReference type="Pfam" id="PF07690">
    <property type="entry name" value="MFS_1"/>
    <property type="match status" value="1"/>
</dbReference>
<dbReference type="FunCoup" id="A0A5J5EU18">
    <property type="interactions" value="26"/>
</dbReference>
<dbReference type="Gene3D" id="1.20.1720.10">
    <property type="entry name" value="Multidrug resistance protein D"/>
    <property type="match status" value="1"/>
</dbReference>
<dbReference type="PANTHER" id="PTHR23501:SF67">
    <property type="entry name" value="MFS MULTIDRUG EFFLUX TRANSPORTER (EUROFUNG)"/>
    <property type="match status" value="1"/>
</dbReference>
<name>A0A5J5EU18_9PEZI</name>
<organism evidence="8 9">
    <name type="scientific">Sphaerosporella brunnea</name>
    <dbReference type="NCBI Taxonomy" id="1250544"/>
    <lineage>
        <taxon>Eukaryota</taxon>
        <taxon>Fungi</taxon>
        <taxon>Dikarya</taxon>
        <taxon>Ascomycota</taxon>
        <taxon>Pezizomycotina</taxon>
        <taxon>Pezizomycetes</taxon>
        <taxon>Pezizales</taxon>
        <taxon>Pyronemataceae</taxon>
        <taxon>Sphaerosporella</taxon>
    </lineage>
</organism>
<feature type="transmembrane region" description="Helical" evidence="6">
    <location>
        <begin position="199"/>
        <end position="218"/>
    </location>
</feature>
<dbReference type="InterPro" id="IPR036259">
    <property type="entry name" value="MFS_trans_sf"/>
</dbReference>
<feature type="transmembrane region" description="Helical" evidence="6">
    <location>
        <begin position="461"/>
        <end position="480"/>
    </location>
</feature>
<dbReference type="InterPro" id="IPR011701">
    <property type="entry name" value="MFS"/>
</dbReference>
<reference evidence="8 9" key="1">
    <citation type="submission" date="2019-09" db="EMBL/GenBank/DDBJ databases">
        <title>Draft genome of the ectomycorrhizal ascomycete Sphaerosporella brunnea.</title>
        <authorList>
            <consortium name="DOE Joint Genome Institute"/>
            <person name="Benucci G.M."/>
            <person name="Marozzi G."/>
            <person name="Antonielli L."/>
            <person name="Sanchez S."/>
            <person name="Marco P."/>
            <person name="Wang X."/>
            <person name="Falini L.B."/>
            <person name="Barry K."/>
            <person name="Haridas S."/>
            <person name="Lipzen A."/>
            <person name="Labutti K."/>
            <person name="Grigoriev I.V."/>
            <person name="Murat C."/>
            <person name="Martin F."/>
            <person name="Albertini E."/>
            <person name="Donnini D."/>
            <person name="Bonito G."/>
        </authorList>
    </citation>
    <scope>NUCLEOTIDE SEQUENCE [LARGE SCALE GENOMIC DNA]</scope>
    <source>
        <strain evidence="8 9">Sb_GMNB300</strain>
    </source>
</reference>
<feature type="transmembrane region" description="Helical" evidence="6">
    <location>
        <begin position="327"/>
        <end position="346"/>
    </location>
</feature>
<feature type="transmembrane region" description="Helical" evidence="6">
    <location>
        <begin position="289"/>
        <end position="307"/>
    </location>
</feature>
<keyword evidence="4 6" id="KW-0472">Membrane</keyword>
<sequence>MPNYGSLPNGRNHNIEIHDERPEATERSSLLPRRTEYLSASPSRGALIEDDRVTINTILEEEAVAFLPLLTKSMTPVGPTAEPILALAIEPDENGDLRLPRDESLGYMAKDDDDEETGEFRFHGGVSSYQFWMIFAGIMSANFVAAFDGTIMASTHTSITSSFNASELASWLSTSFLLTATSFQPLYGRISDVVGRKGPFVFSCFVFTAATLWCALAPDIMSFIAARAVCGFGAGGMVTMGAIVLSDLCPLEVRGTYQSINNLAWGVGGVLGAASGGALADYFGWRWSFGLQVPFGIFCMIVLYCTIPDRTDPGASASTLWERFKDFDFMGSFFLTTSLTFLILAMNLGGNIFPWSDWRVILALVIGVVMFVLLLRVEMRTVSPVMPLRLLRSSRGLVVFNNFLNNAMVNAVIFNLPLYFQGVRLESAAQAGGRLLIPALTSTFSGVATGLIITRLQRLDVTFYAGEILMLIGSVLLTLMPRDLPYWGYFLFLVPCHLGNGFVMPSSLMSTLTMSTQADQAVATSTLIMWRSLGGVLGIASSSLIVQNFLAVFLKAEITGPNKEELIEKVRKNVQSIFDLDPAVQAQVTKSYEAALRICFVYIAVAMLISALLVVKVSFPVLPGRRKGGKEGGVSR</sequence>
<dbReference type="InterPro" id="IPR020846">
    <property type="entry name" value="MFS_dom"/>
</dbReference>
<feature type="transmembrane region" description="Helical" evidence="6">
    <location>
        <begin position="263"/>
        <end position="283"/>
    </location>
</feature>
<evidence type="ECO:0000256" key="1">
    <source>
        <dbReference type="ARBA" id="ARBA00004141"/>
    </source>
</evidence>
<feature type="transmembrane region" description="Helical" evidence="6">
    <location>
        <begin position="224"/>
        <end position="251"/>
    </location>
</feature>
<dbReference type="EMBL" id="VXIS01000124">
    <property type="protein sequence ID" value="KAA8902961.1"/>
    <property type="molecule type" value="Genomic_DNA"/>
</dbReference>
<dbReference type="PANTHER" id="PTHR23501">
    <property type="entry name" value="MAJOR FACILITATOR SUPERFAMILY"/>
    <property type="match status" value="1"/>
</dbReference>
<dbReference type="OrthoDB" id="419537at2759"/>
<comment type="subcellular location">
    <subcellularLocation>
        <location evidence="1">Membrane</location>
        <topology evidence="1">Multi-pass membrane protein</topology>
    </subcellularLocation>
</comment>
<feature type="transmembrane region" description="Helical" evidence="6">
    <location>
        <begin position="594"/>
        <end position="617"/>
    </location>
</feature>
<keyword evidence="9" id="KW-1185">Reference proteome</keyword>
<dbReference type="CDD" id="cd17502">
    <property type="entry name" value="MFS_Azr1_MDR_like"/>
    <property type="match status" value="1"/>
</dbReference>
<dbReference type="InParanoid" id="A0A5J5EU18"/>
<feature type="transmembrane region" description="Helical" evidence="6">
    <location>
        <begin position="358"/>
        <end position="377"/>
    </location>
</feature>
<dbReference type="SUPFAM" id="SSF103473">
    <property type="entry name" value="MFS general substrate transporter"/>
    <property type="match status" value="2"/>
</dbReference>
<evidence type="ECO:0000256" key="5">
    <source>
        <dbReference type="SAM" id="MobiDB-lite"/>
    </source>
</evidence>
<gene>
    <name evidence="8" type="ORF">FN846DRAFT_954872</name>
</gene>
<dbReference type="PROSITE" id="PS50850">
    <property type="entry name" value="MFS"/>
    <property type="match status" value="1"/>
</dbReference>
<feature type="compositionally biased region" description="Basic and acidic residues" evidence="5">
    <location>
        <begin position="13"/>
        <end position="26"/>
    </location>
</feature>
<dbReference type="GO" id="GO:0015174">
    <property type="term" value="F:basic amino acid transmembrane transporter activity"/>
    <property type="evidence" value="ECO:0007669"/>
    <property type="project" value="TreeGrafter"/>
</dbReference>
<evidence type="ECO:0000313" key="9">
    <source>
        <dbReference type="Proteomes" id="UP000326924"/>
    </source>
</evidence>
<evidence type="ECO:0000256" key="2">
    <source>
        <dbReference type="ARBA" id="ARBA00022692"/>
    </source>
</evidence>
<evidence type="ECO:0000256" key="3">
    <source>
        <dbReference type="ARBA" id="ARBA00022989"/>
    </source>
</evidence>
<evidence type="ECO:0000313" key="8">
    <source>
        <dbReference type="EMBL" id="KAA8902961.1"/>
    </source>
</evidence>
<feature type="transmembrane region" description="Helical" evidence="6">
    <location>
        <begin position="131"/>
        <end position="153"/>
    </location>
</feature>
<feature type="region of interest" description="Disordered" evidence="5">
    <location>
        <begin position="1"/>
        <end position="30"/>
    </location>
</feature>
<feature type="domain" description="Major facilitator superfamily (MFS) profile" evidence="7">
    <location>
        <begin position="134"/>
        <end position="622"/>
    </location>
</feature>
<proteinExistence type="predicted"/>
<evidence type="ECO:0000256" key="6">
    <source>
        <dbReference type="SAM" id="Phobius"/>
    </source>
</evidence>
<evidence type="ECO:0000256" key="4">
    <source>
        <dbReference type="ARBA" id="ARBA00023136"/>
    </source>
</evidence>
<keyword evidence="2 6" id="KW-0812">Transmembrane</keyword>
<dbReference type="GO" id="GO:0000329">
    <property type="term" value="C:fungal-type vacuole membrane"/>
    <property type="evidence" value="ECO:0007669"/>
    <property type="project" value="TreeGrafter"/>
</dbReference>
<feature type="transmembrane region" description="Helical" evidence="6">
    <location>
        <begin position="398"/>
        <end position="420"/>
    </location>
</feature>
<accession>A0A5J5EU18</accession>
<evidence type="ECO:0000259" key="7">
    <source>
        <dbReference type="PROSITE" id="PS50850"/>
    </source>
</evidence>
<feature type="transmembrane region" description="Helical" evidence="6">
    <location>
        <begin position="435"/>
        <end position="454"/>
    </location>
</feature>
<protein>
    <submittedName>
        <fullName evidence="8">Major facilitator superfamily transporter</fullName>
    </submittedName>
</protein>
<feature type="transmembrane region" description="Helical" evidence="6">
    <location>
        <begin position="533"/>
        <end position="554"/>
    </location>
</feature>
<dbReference type="Gene3D" id="1.20.1250.20">
    <property type="entry name" value="MFS general substrate transporter like domains"/>
    <property type="match status" value="1"/>
</dbReference>
<comment type="caution">
    <text evidence="8">The sequence shown here is derived from an EMBL/GenBank/DDBJ whole genome shotgun (WGS) entry which is preliminary data.</text>
</comment>
<feature type="transmembrane region" description="Helical" evidence="6">
    <location>
        <begin position="486"/>
        <end position="512"/>
    </location>
</feature>
<dbReference type="Proteomes" id="UP000326924">
    <property type="component" value="Unassembled WGS sequence"/>
</dbReference>